<dbReference type="GO" id="GO:0009451">
    <property type="term" value="P:RNA modification"/>
    <property type="evidence" value="ECO:0007669"/>
    <property type="project" value="InterPro"/>
</dbReference>
<reference evidence="4 5" key="1">
    <citation type="submission" date="2019-12" db="EMBL/GenBank/DDBJ databases">
        <authorList>
            <person name="Scholz U."/>
            <person name="Mascher M."/>
            <person name="Fiebig A."/>
        </authorList>
    </citation>
    <scope>NUCLEOTIDE SEQUENCE</scope>
</reference>
<accession>A0A7I8ICJ7</accession>
<evidence type="ECO:0000256" key="1">
    <source>
        <dbReference type="ARBA" id="ARBA00022737"/>
    </source>
</evidence>
<dbReference type="EMBL" id="LR743588">
    <property type="protein sequence ID" value="CAA2615320.1"/>
    <property type="molecule type" value="Genomic_DNA"/>
</dbReference>
<dbReference type="GO" id="GO:0003723">
    <property type="term" value="F:RNA binding"/>
    <property type="evidence" value="ECO:0007669"/>
    <property type="project" value="InterPro"/>
</dbReference>
<dbReference type="AlphaFoldDB" id="A0A7I8ICJ7"/>
<dbReference type="GO" id="GO:0099402">
    <property type="term" value="P:plant organ development"/>
    <property type="evidence" value="ECO:0007669"/>
    <property type="project" value="UniProtKB-ARBA"/>
</dbReference>
<dbReference type="InterPro" id="IPR011990">
    <property type="entry name" value="TPR-like_helical_dom_sf"/>
</dbReference>
<evidence type="ECO:0000313" key="5">
    <source>
        <dbReference type="Proteomes" id="UP001189122"/>
    </source>
</evidence>
<name>A0A7I8ICJ7_SPIIN</name>
<dbReference type="InterPro" id="IPR032867">
    <property type="entry name" value="DYW_dom"/>
</dbReference>
<sequence length="553" mass="60750">MGGPFPLHPHPANVPAQDVPARCQAGARHRAHRRRLRRSVHLQSPPQSLLQDWTSAGGLKVFAFMPRRNVMSSNILIGGFIQNGDLPSARRLFDEMHERNVATWNAMVAGLTEFGLNDEGLDLFSQMHRQQLRADEFTLGSILRGCAGVKSALFGRQIHSLVAKSGFQSDLCVGSSLAHMYMKCGFPEEGEMALQSLPFLNIVACNTIVAGRAQNGDAEGALRHFSLMKSWGAVSSCSELATLGQGRQVHAQAVKAGVNSEVAVQSSLVSMYSKCGSLSDAAAVFSESGASDDVLWSAMIAAYGSTGTDGEPSRWRGLGEAEGLIKFMPVEADAVIWKTLLSACKIHRETEMAKRVAKELLRLDPLDSASYVLLSNIHATAERWKDVSEVREAMRGMRVKKEPGISWLELKNKVHQFSTGDRSHQRWREIDGFLSELATKMKQRGYVPDTTMVLHDMEEEEKEESLAHHSEKIAVAFAILSTPPGAGIRIMKNLRVCGDCHAALTFISKIASREIIVRDVSRFHHFRDGECSCGITGDASRIRALVLISIENY</sequence>
<feature type="domain" description="DYW" evidence="3">
    <location>
        <begin position="445"/>
        <end position="534"/>
    </location>
</feature>
<dbReference type="GO" id="GO:0008270">
    <property type="term" value="F:zinc ion binding"/>
    <property type="evidence" value="ECO:0007669"/>
    <property type="project" value="InterPro"/>
</dbReference>
<gene>
    <name evidence="4" type="ORF">SI7747_01001674</name>
</gene>
<dbReference type="NCBIfam" id="TIGR00756">
    <property type="entry name" value="PPR"/>
    <property type="match status" value="1"/>
</dbReference>
<feature type="repeat" description="PPR" evidence="2">
    <location>
        <begin position="69"/>
        <end position="99"/>
    </location>
</feature>
<dbReference type="Pfam" id="PF14432">
    <property type="entry name" value="DYW_deaminase"/>
    <property type="match status" value="1"/>
</dbReference>
<protein>
    <recommendedName>
        <fullName evidence="3">DYW domain-containing protein</fullName>
    </recommendedName>
</protein>
<dbReference type="Pfam" id="PF13041">
    <property type="entry name" value="PPR_2"/>
    <property type="match status" value="1"/>
</dbReference>
<dbReference type="PANTHER" id="PTHR47926">
    <property type="entry name" value="PENTATRICOPEPTIDE REPEAT-CONTAINING PROTEIN"/>
    <property type="match status" value="1"/>
</dbReference>
<dbReference type="InterPro" id="IPR002885">
    <property type="entry name" value="PPR_rpt"/>
</dbReference>
<keyword evidence="1" id="KW-0677">Repeat</keyword>
<dbReference type="PROSITE" id="PS51375">
    <property type="entry name" value="PPR"/>
    <property type="match status" value="2"/>
</dbReference>
<keyword evidence="5" id="KW-1185">Reference proteome</keyword>
<feature type="repeat" description="PPR" evidence="2">
    <location>
        <begin position="100"/>
        <end position="134"/>
    </location>
</feature>
<evidence type="ECO:0000256" key="2">
    <source>
        <dbReference type="PROSITE-ProRule" id="PRU00708"/>
    </source>
</evidence>
<evidence type="ECO:0000313" key="4">
    <source>
        <dbReference type="EMBL" id="CAA2615320.1"/>
    </source>
</evidence>
<dbReference type="Proteomes" id="UP001189122">
    <property type="component" value="Unassembled WGS sequence"/>
</dbReference>
<dbReference type="FunFam" id="1.25.40.10:FF:000158">
    <property type="entry name" value="pentatricopeptide repeat-containing protein At2g33680"/>
    <property type="match status" value="1"/>
</dbReference>
<dbReference type="Pfam" id="PF20431">
    <property type="entry name" value="E_motif"/>
    <property type="match status" value="1"/>
</dbReference>
<dbReference type="InterPro" id="IPR046960">
    <property type="entry name" value="PPR_At4g14850-like_plant"/>
</dbReference>
<proteinExistence type="predicted"/>
<dbReference type="EMBL" id="CACRZD030000001">
    <property type="protein sequence ID" value="CAA6655084.1"/>
    <property type="molecule type" value="Genomic_DNA"/>
</dbReference>
<evidence type="ECO:0000259" key="3">
    <source>
        <dbReference type="Pfam" id="PF14432"/>
    </source>
</evidence>
<organism evidence="4">
    <name type="scientific">Spirodela intermedia</name>
    <name type="common">Intermediate duckweed</name>
    <dbReference type="NCBI Taxonomy" id="51605"/>
    <lineage>
        <taxon>Eukaryota</taxon>
        <taxon>Viridiplantae</taxon>
        <taxon>Streptophyta</taxon>
        <taxon>Embryophyta</taxon>
        <taxon>Tracheophyta</taxon>
        <taxon>Spermatophyta</taxon>
        <taxon>Magnoliopsida</taxon>
        <taxon>Liliopsida</taxon>
        <taxon>Araceae</taxon>
        <taxon>Lemnoideae</taxon>
        <taxon>Spirodela</taxon>
    </lineage>
</organism>
<dbReference type="InterPro" id="IPR046848">
    <property type="entry name" value="E_motif"/>
</dbReference>
<dbReference type="Gene3D" id="1.25.40.10">
    <property type="entry name" value="Tetratricopeptide repeat domain"/>
    <property type="match status" value="2"/>
</dbReference>